<evidence type="ECO:0000256" key="1">
    <source>
        <dbReference type="PROSITE-ProRule" id="PRU00122"/>
    </source>
</evidence>
<feature type="chain" id="PRO_5002113804" description="Laminin G domain-containing protein" evidence="2">
    <location>
        <begin position="26"/>
        <end position="226"/>
    </location>
</feature>
<reference evidence="4" key="1">
    <citation type="submission" date="2014-12" db="EMBL/GenBank/DDBJ databases">
        <title>Insight into the proteome of Arion vulgaris.</title>
        <authorList>
            <person name="Aradska J."/>
            <person name="Bulat T."/>
            <person name="Smidak R."/>
            <person name="Sarate P."/>
            <person name="Gangsoo J."/>
            <person name="Sialana F."/>
            <person name="Bilban M."/>
            <person name="Lubec G."/>
        </authorList>
    </citation>
    <scope>NUCLEOTIDE SEQUENCE</scope>
    <source>
        <tissue evidence="4">Skin</tissue>
    </source>
</reference>
<dbReference type="InterPro" id="IPR013320">
    <property type="entry name" value="ConA-like_dom_sf"/>
</dbReference>
<comment type="caution">
    <text evidence="1">Lacks conserved residue(s) required for the propagation of feature annotation.</text>
</comment>
<accession>A0A0B7BJW8</accession>
<evidence type="ECO:0000259" key="3">
    <source>
        <dbReference type="PROSITE" id="PS50025"/>
    </source>
</evidence>
<dbReference type="InterPro" id="IPR001791">
    <property type="entry name" value="Laminin_G"/>
</dbReference>
<dbReference type="SMART" id="SM00282">
    <property type="entry name" value="LamG"/>
    <property type="match status" value="1"/>
</dbReference>
<organism evidence="4">
    <name type="scientific">Arion vulgaris</name>
    <dbReference type="NCBI Taxonomy" id="1028688"/>
    <lineage>
        <taxon>Eukaryota</taxon>
        <taxon>Metazoa</taxon>
        <taxon>Spiralia</taxon>
        <taxon>Lophotrochozoa</taxon>
        <taxon>Mollusca</taxon>
        <taxon>Gastropoda</taxon>
        <taxon>Heterobranchia</taxon>
        <taxon>Euthyneura</taxon>
        <taxon>Panpulmonata</taxon>
        <taxon>Eupulmonata</taxon>
        <taxon>Stylommatophora</taxon>
        <taxon>Helicina</taxon>
        <taxon>Arionoidea</taxon>
        <taxon>Arionidae</taxon>
        <taxon>Arion</taxon>
    </lineage>
</organism>
<keyword evidence="2" id="KW-0732">Signal</keyword>
<name>A0A0B7BJW8_9EUPU</name>
<sequence>MFPVLKMDFLISLICLCVMVIFAEAQITNEGPCFNFKGDSYLHFTPNNFDSNNSIHYTIKFRTLQDNGILMYARGRQGDDEALFIKNGKLQFHLFNTAATGIEGYFGAHLEGDETVNIDKWITVHVYRSWEHYDKKQRRMRKKTGFEVQIDGNLYSHVDYFQRSDISIQPPIYFGGYRESLSSTLSNFIGQIKDISEEKNKFTFENPSLNYGSRVEVSCVESEAQN</sequence>
<feature type="signal peptide" evidence="2">
    <location>
        <begin position="1"/>
        <end position="25"/>
    </location>
</feature>
<gene>
    <name evidence="4" type="primary">ORF192912</name>
</gene>
<dbReference type="Pfam" id="PF02210">
    <property type="entry name" value="Laminin_G_2"/>
    <property type="match status" value="1"/>
</dbReference>
<dbReference type="EMBL" id="HACG01046373">
    <property type="protein sequence ID" value="CEK93238.1"/>
    <property type="molecule type" value="Transcribed_RNA"/>
</dbReference>
<feature type="domain" description="Laminin G" evidence="3">
    <location>
        <begin position="31"/>
        <end position="219"/>
    </location>
</feature>
<dbReference type="SUPFAM" id="SSF49899">
    <property type="entry name" value="Concanavalin A-like lectins/glucanases"/>
    <property type="match status" value="1"/>
</dbReference>
<proteinExistence type="predicted"/>
<dbReference type="CDD" id="cd00110">
    <property type="entry name" value="LamG"/>
    <property type="match status" value="1"/>
</dbReference>
<protein>
    <recommendedName>
        <fullName evidence="3">Laminin G domain-containing protein</fullName>
    </recommendedName>
</protein>
<evidence type="ECO:0000256" key="2">
    <source>
        <dbReference type="SAM" id="SignalP"/>
    </source>
</evidence>
<dbReference type="AlphaFoldDB" id="A0A0B7BJW8"/>
<evidence type="ECO:0000313" key="4">
    <source>
        <dbReference type="EMBL" id="CEK93238.1"/>
    </source>
</evidence>
<dbReference type="Gene3D" id="2.60.120.200">
    <property type="match status" value="1"/>
</dbReference>
<dbReference type="PROSITE" id="PS50025">
    <property type="entry name" value="LAM_G_DOMAIN"/>
    <property type="match status" value="1"/>
</dbReference>